<keyword evidence="3 4" id="KW-0408">Iron</keyword>
<keyword evidence="5" id="KW-0472">Membrane</keyword>
<dbReference type="Gene3D" id="6.10.280.130">
    <property type="match status" value="1"/>
</dbReference>
<feature type="transmembrane region" description="Helical" evidence="5">
    <location>
        <begin position="37"/>
        <end position="57"/>
    </location>
</feature>
<organism evidence="7 8">
    <name type="scientific">Lacinutrix venerupis</name>
    <dbReference type="NCBI Taxonomy" id="1486034"/>
    <lineage>
        <taxon>Bacteria</taxon>
        <taxon>Pseudomonadati</taxon>
        <taxon>Bacteroidota</taxon>
        <taxon>Flavobacteriia</taxon>
        <taxon>Flavobacteriales</taxon>
        <taxon>Flavobacteriaceae</taxon>
        <taxon>Lacinutrix</taxon>
    </lineage>
</organism>
<evidence type="ECO:0000259" key="6">
    <source>
        <dbReference type="PROSITE" id="PS51007"/>
    </source>
</evidence>
<dbReference type="InterPro" id="IPR009056">
    <property type="entry name" value="Cyt_c-like_dom"/>
</dbReference>
<keyword evidence="8" id="KW-1185">Reference proteome</keyword>
<dbReference type="Proteomes" id="UP000187506">
    <property type="component" value="Chromosome"/>
</dbReference>
<dbReference type="Pfam" id="PF13442">
    <property type="entry name" value="Cytochrome_CBB3"/>
    <property type="match status" value="1"/>
</dbReference>
<dbReference type="SUPFAM" id="SSF46626">
    <property type="entry name" value="Cytochrome c"/>
    <property type="match status" value="1"/>
</dbReference>
<evidence type="ECO:0000313" key="7">
    <source>
        <dbReference type="EMBL" id="APY00507.1"/>
    </source>
</evidence>
<feature type="domain" description="Cytochrome c" evidence="6">
    <location>
        <begin position="194"/>
        <end position="274"/>
    </location>
</feature>
<dbReference type="EMBL" id="CP019352">
    <property type="protein sequence ID" value="APY00507.1"/>
    <property type="molecule type" value="Genomic_DNA"/>
</dbReference>
<sequence>MKTTASLLRLLLFFVLAIILIEWVYNTGEEWAMLTQPVFWAIIGTAMLFAIAFEICIEALKTVLFKTLTEEQKATYLSQQAIKRENQFKWIRETYKKSLGTKRIEEEHEIILDHDYDGIKELDNNLPPWWVYMFYATIIFAAIYWVRFEIVNDYNQKEEYDLAVAEAKIAIEEWKKTAKDLVDVNTVTILTDPSDIKAGQNIFTANCVACHKADGGGGIGPNLTDDYWILGGGIKNVFHTISEGGRAGKGMISWKTDLKPAEMAQVASYVLSLHGTTPAEPKDPEGEIWIDPNAPVEEVKVEIIDSTNTEVKILIENQPVTDDVIKN</sequence>
<evidence type="ECO:0000256" key="1">
    <source>
        <dbReference type="ARBA" id="ARBA00022617"/>
    </source>
</evidence>
<keyword evidence="5" id="KW-0812">Transmembrane</keyword>
<evidence type="ECO:0000256" key="2">
    <source>
        <dbReference type="ARBA" id="ARBA00022723"/>
    </source>
</evidence>
<dbReference type="InterPro" id="IPR038414">
    <property type="entry name" value="CcoP_N_sf"/>
</dbReference>
<reference evidence="7 8" key="1">
    <citation type="submission" date="2017-01" db="EMBL/GenBank/DDBJ databases">
        <title>Complete genome of Lacinutrix venerupis DOK2-8 isolated from seawater in Dokdo.</title>
        <authorList>
            <person name="Chi W.-J."/>
            <person name="Kim J.H."/>
        </authorList>
    </citation>
    <scope>NUCLEOTIDE SEQUENCE [LARGE SCALE GENOMIC DNA]</scope>
    <source>
        <strain evidence="7 8">DOK2-8</strain>
    </source>
</reference>
<dbReference type="InterPro" id="IPR036909">
    <property type="entry name" value="Cyt_c-like_dom_sf"/>
</dbReference>
<evidence type="ECO:0000256" key="4">
    <source>
        <dbReference type="PROSITE-ProRule" id="PRU00433"/>
    </source>
</evidence>
<dbReference type="Gene3D" id="1.10.760.10">
    <property type="entry name" value="Cytochrome c-like domain"/>
    <property type="match status" value="1"/>
</dbReference>
<dbReference type="InterPro" id="IPR032858">
    <property type="entry name" value="CcoP_N"/>
</dbReference>
<feature type="transmembrane region" description="Helical" evidence="5">
    <location>
        <begin position="129"/>
        <end position="146"/>
    </location>
</feature>
<dbReference type="PROSITE" id="PS51007">
    <property type="entry name" value="CYTC"/>
    <property type="match status" value="1"/>
</dbReference>
<evidence type="ECO:0000256" key="3">
    <source>
        <dbReference type="ARBA" id="ARBA00023004"/>
    </source>
</evidence>
<dbReference type="GO" id="GO:0020037">
    <property type="term" value="F:heme binding"/>
    <property type="evidence" value="ECO:0007669"/>
    <property type="project" value="InterPro"/>
</dbReference>
<dbReference type="AlphaFoldDB" id="A0AAC9LN98"/>
<protein>
    <submittedName>
        <fullName evidence="7">Cytochrome C oxidase subunit III</fullName>
    </submittedName>
</protein>
<keyword evidence="5" id="KW-1133">Transmembrane helix</keyword>
<dbReference type="InterPro" id="IPR050597">
    <property type="entry name" value="Cytochrome_c_Oxidase_Subunit"/>
</dbReference>
<dbReference type="PANTHER" id="PTHR33751:SF1">
    <property type="entry name" value="CBB3-TYPE CYTOCHROME C OXIDASE SUBUNIT FIXP"/>
    <property type="match status" value="1"/>
</dbReference>
<evidence type="ECO:0000256" key="5">
    <source>
        <dbReference type="SAM" id="Phobius"/>
    </source>
</evidence>
<dbReference type="GO" id="GO:0046872">
    <property type="term" value="F:metal ion binding"/>
    <property type="evidence" value="ECO:0007669"/>
    <property type="project" value="UniProtKB-KW"/>
</dbReference>
<dbReference type="KEGG" id="lvn:BWR22_09310"/>
<dbReference type="Pfam" id="PF14715">
    <property type="entry name" value="FixP_N"/>
    <property type="match status" value="1"/>
</dbReference>
<dbReference type="GO" id="GO:0009055">
    <property type="term" value="F:electron transfer activity"/>
    <property type="evidence" value="ECO:0007669"/>
    <property type="project" value="InterPro"/>
</dbReference>
<accession>A0AAC9LN98</accession>
<keyword evidence="2 4" id="KW-0479">Metal-binding</keyword>
<dbReference type="RefSeq" id="WP_076733413.1">
    <property type="nucleotide sequence ID" value="NZ_CP019352.1"/>
</dbReference>
<feature type="transmembrane region" description="Helical" evidence="5">
    <location>
        <begin position="7"/>
        <end position="25"/>
    </location>
</feature>
<gene>
    <name evidence="7" type="ORF">BWR22_09310</name>
</gene>
<name>A0AAC9LN98_9FLAO</name>
<dbReference type="PANTHER" id="PTHR33751">
    <property type="entry name" value="CBB3-TYPE CYTOCHROME C OXIDASE SUBUNIT FIXP"/>
    <property type="match status" value="1"/>
</dbReference>
<keyword evidence="1 4" id="KW-0349">Heme</keyword>
<evidence type="ECO:0000313" key="8">
    <source>
        <dbReference type="Proteomes" id="UP000187506"/>
    </source>
</evidence>
<proteinExistence type="predicted"/>